<organism evidence="15 16">
    <name type="scientific">Shewanella cyperi</name>
    <dbReference type="NCBI Taxonomy" id="2814292"/>
    <lineage>
        <taxon>Bacteria</taxon>
        <taxon>Pseudomonadati</taxon>
        <taxon>Pseudomonadota</taxon>
        <taxon>Gammaproteobacteria</taxon>
        <taxon>Alteromonadales</taxon>
        <taxon>Shewanellaceae</taxon>
        <taxon>Shewanella</taxon>
    </lineage>
</organism>
<feature type="binding site" evidence="10">
    <location>
        <position position="415"/>
    </location>
    <ligand>
        <name>(S)-malate</name>
        <dbReference type="ChEBI" id="CHEBI:15589"/>
    </ligand>
</feature>
<dbReference type="GO" id="GO:0051287">
    <property type="term" value="F:NAD binding"/>
    <property type="evidence" value="ECO:0007669"/>
    <property type="project" value="InterPro"/>
</dbReference>
<dbReference type="GO" id="GO:0005829">
    <property type="term" value="C:cytosol"/>
    <property type="evidence" value="ECO:0007669"/>
    <property type="project" value="TreeGrafter"/>
</dbReference>
<dbReference type="InterPro" id="IPR012301">
    <property type="entry name" value="Malic_N_dom"/>
</dbReference>
<evidence type="ECO:0000256" key="1">
    <source>
        <dbReference type="ARBA" id="ARBA00001936"/>
    </source>
</evidence>
<keyword evidence="4 8" id="KW-0560">Oxidoreductase</keyword>
<feature type="binding site" evidence="8">
    <location>
        <position position="415"/>
    </location>
    <ligand>
        <name>NAD(+)</name>
        <dbReference type="ChEBI" id="CHEBI:57540"/>
    </ligand>
</feature>
<dbReference type="PRINTS" id="PR00072">
    <property type="entry name" value="MALOXRDTASE"/>
</dbReference>
<comment type="cofactor">
    <cofactor evidence="8 11">
        <name>Mg(2+)</name>
        <dbReference type="ChEBI" id="CHEBI:18420"/>
    </cofactor>
    <cofactor evidence="8 11">
        <name>Mn(2+)</name>
        <dbReference type="ChEBI" id="CHEBI:29035"/>
    </cofactor>
    <text evidence="8 11">Divalent metal cations. Prefers magnesium or manganese.</text>
</comment>
<feature type="binding site" evidence="8">
    <location>
        <position position="267"/>
    </location>
    <ligand>
        <name>NAD(+)</name>
        <dbReference type="ChEBI" id="CHEBI:57540"/>
    </ligand>
</feature>
<dbReference type="InterPro" id="IPR023667">
    <property type="entry name" value="NAD_malic_enz_proteobac"/>
</dbReference>
<accession>A0A975AJM3</accession>
<dbReference type="FunFam" id="3.40.50.10380:FF:000001">
    <property type="entry name" value="NAD-dependent malic enzyme"/>
    <property type="match status" value="1"/>
</dbReference>
<dbReference type="InterPro" id="IPR001891">
    <property type="entry name" value="Malic_OxRdtase"/>
</dbReference>
<dbReference type="InterPro" id="IPR012302">
    <property type="entry name" value="Malic_NAD-bd"/>
</dbReference>
<evidence type="ECO:0000256" key="11">
    <source>
        <dbReference type="PIRSR" id="PIRSR000106-3"/>
    </source>
</evidence>
<comment type="similarity">
    <text evidence="2 8 12">Belongs to the malic enzymes family.</text>
</comment>
<protein>
    <recommendedName>
        <fullName evidence="8">NAD-dependent malic enzyme</fullName>
        <shortName evidence="8">NAD-ME</shortName>
        <ecNumber evidence="8">1.1.1.38</ecNumber>
    </recommendedName>
</protein>
<dbReference type="InterPro" id="IPR046346">
    <property type="entry name" value="Aminoacid_DH-like_N_sf"/>
</dbReference>
<evidence type="ECO:0000256" key="3">
    <source>
        <dbReference type="ARBA" id="ARBA00022723"/>
    </source>
</evidence>
<gene>
    <name evidence="8" type="primary">maeA</name>
    <name evidence="15" type="ORF">JYB88_13460</name>
</gene>
<dbReference type="SMART" id="SM00919">
    <property type="entry name" value="Malic_M"/>
    <property type="match status" value="1"/>
</dbReference>
<dbReference type="GO" id="GO:0008948">
    <property type="term" value="F:oxaloacetate decarboxylase activity"/>
    <property type="evidence" value="ECO:0007669"/>
    <property type="project" value="UniProtKB-UniRule"/>
</dbReference>
<comment type="subunit">
    <text evidence="8">Homotetramer.</text>
</comment>
<dbReference type="Gene3D" id="3.40.50.10380">
    <property type="entry name" value="Malic enzyme, N-terminal domain"/>
    <property type="match status" value="1"/>
</dbReference>
<keyword evidence="5 8" id="KW-0520">NAD</keyword>
<dbReference type="SUPFAM" id="SSF51735">
    <property type="entry name" value="NAD(P)-binding Rossmann-fold domains"/>
    <property type="match status" value="1"/>
</dbReference>
<dbReference type="GO" id="GO:0006108">
    <property type="term" value="P:malate metabolic process"/>
    <property type="evidence" value="ECO:0007669"/>
    <property type="project" value="TreeGrafter"/>
</dbReference>
<evidence type="ECO:0000259" key="14">
    <source>
        <dbReference type="SMART" id="SM01274"/>
    </source>
</evidence>
<dbReference type="GO" id="GO:0004471">
    <property type="term" value="F:malate dehydrogenase (decarboxylating) (NAD+) activity"/>
    <property type="evidence" value="ECO:0007669"/>
    <property type="project" value="UniProtKB-UniRule"/>
</dbReference>
<proteinExistence type="inferred from homology"/>
<dbReference type="SMART" id="SM01274">
    <property type="entry name" value="malic"/>
    <property type="match status" value="1"/>
</dbReference>
<evidence type="ECO:0000256" key="10">
    <source>
        <dbReference type="PIRSR" id="PIRSR000106-2"/>
    </source>
</evidence>
<feature type="binding site" evidence="8 11">
    <location>
        <position position="244"/>
    </location>
    <ligand>
        <name>a divalent metal cation</name>
        <dbReference type="ChEBI" id="CHEBI:60240"/>
    </ligand>
</feature>
<feature type="binding site" evidence="8 11">
    <location>
        <position position="243"/>
    </location>
    <ligand>
        <name>a divalent metal cation</name>
        <dbReference type="ChEBI" id="CHEBI:60240"/>
    </ligand>
</feature>
<dbReference type="HAMAP" id="MF_01619">
    <property type="entry name" value="NAD_malic_enz"/>
    <property type="match status" value="1"/>
</dbReference>
<evidence type="ECO:0000256" key="6">
    <source>
        <dbReference type="ARBA" id="ARBA00050168"/>
    </source>
</evidence>
<dbReference type="InterPro" id="IPR037062">
    <property type="entry name" value="Malic_N_dom_sf"/>
</dbReference>
<comment type="catalytic activity">
    <reaction evidence="7 8">
        <text>(S)-malate + NAD(+) = pyruvate + CO2 + NADH</text>
        <dbReference type="Rhea" id="RHEA:12653"/>
        <dbReference type="ChEBI" id="CHEBI:15361"/>
        <dbReference type="ChEBI" id="CHEBI:15589"/>
        <dbReference type="ChEBI" id="CHEBI:16526"/>
        <dbReference type="ChEBI" id="CHEBI:57540"/>
        <dbReference type="ChEBI" id="CHEBI:57945"/>
        <dbReference type="EC" id="1.1.1.38"/>
    </reaction>
</comment>
<dbReference type="EC" id="1.1.1.38" evidence="8"/>
<dbReference type="Pfam" id="PF03949">
    <property type="entry name" value="Malic_M"/>
    <property type="match status" value="1"/>
</dbReference>
<dbReference type="Gene3D" id="3.40.50.720">
    <property type="entry name" value="NAD(P)-binding Rossmann-like Domain"/>
    <property type="match status" value="1"/>
</dbReference>
<keyword evidence="3 8" id="KW-0479">Metal-binding</keyword>
<dbReference type="AlphaFoldDB" id="A0A975AJM3"/>
<dbReference type="GO" id="GO:0046872">
    <property type="term" value="F:metal ion binding"/>
    <property type="evidence" value="ECO:0007669"/>
    <property type="project" value="UniProtKB-KW"/>
</dbReference>
<dbReference type="InterPro" id="IPR036291">
    <property type="entry name" value="NAD(P)-bd_dom_sf"/>
</dbReference>
<feature type="binding site" evidence="8">
    <location>
        <position position="154"/>
    </location>
    <ligand>
        <name>NAD(+)</name>
        <dbReference type="ChEBI" id="CHEBI:57540"/>
    </ligand>
</feature>
<evidence type="ECO:0000256" key="12">
    <source>
        <dbReference type="RuleBase" id="RU003427"/>
    </source>
</evidence>
<dbReference type="Proteomes" id="UP000663281">
    <property type="component" value="Chromosome"/>
</dbReference>
<feature type="active site" description="Proton acceptor" evidence="8 9">
    <location>
        <position position="172"/>
    </location>
</feature>
<dbReference type="PIRSF" id="PIRSF000106">
    <property type="entry name" value="ME"/>
    <property type="match status" value="1"/>
</dbReference>
<dbReference type="FunFam" id="3.40.50.720:FF:000055">
    <property type="entry name" value="NAD-dependent malic enzyme"/>
    <property type="match status" value="1"/>
</dbReference>
<evidence type="ECO:0000313" key="15">
    <source>
        <dbReference type="EMBL" id="QSX29220.1"/>
    </source>
</evidence>
<feature type="site" description="Important for activity" evidence="8">
    <location>
        <position position="267"/>
    </location>
</feature>
<comment type="cofactor">
    <cofactor evidence="1">
        <name>Mn(2+)</name>
        <dbReference type="ChEBI" id="CHEBI:29035"/>
    </cofactor>
</comment>
<dbReference type="PROSITE" id="PS00331">
    <property type="entry name" value="MALIC_ENZYMES"/>
    <property type="match status" value="1"/>
</dbReference>
<feature type="binding site" evidence="10">
    <location>
        <position position="459"/>
    </location>
    <ligand>
        <name>(S)-malate</name>
        <dbReference type="ChEBI" id="CHEBI:15589"/>
    </ligand>
</feature>
<evidence type="ECO:0000256" key="8">
    <source>
        <dbReference type="HAMAP-Rule" id="MF_01619"/>
    </source>
</evidence>
<dbReference type="InterPro" id="IPR015884">
    <property type="entry name" value="Malic_enzyme_CS"/>
</dbReference>
<comment type="catalytic activity">
    <reaction evidence="6 8">
        <text>oxaloacetate + H(+) = pyruvate + CO2</text>
        <dbReference type="Rhea" id="RHEA:15641"/>
        <dbReference type="ChEBI" id="CHEBI:15361"/>
        <dbReference type="ChEBI" id="CHEBI:15378"/>
        <dbReference type="ChEBI" id="CHEBI:16452"/>
        <dbReference type="ChEBI" id="CHEBI:16526"/>
        <dbReference type="EC" id="1.1.1.38"/>
    </reaction>
</comment>
<dbReference type="SUPFAM" id="SSF53223">
    <property type="entry name" value="Aminoacid dehydrogenase-like, N-terminal domain"/>
    <property type="match status" value="1"/>
</dbReference>
<feature type="active site" description="Proton donor" evidence="8 9">
    <location>
        <position position="101"/>
    </location>
</feature>
<name>A0A975AJM3_9GAMM</name>
<evidence type="ECO:0000256" key="5">
    <source>
        <dbReference type="ARBA" id="ARBA00023027"/>
    </source>
</evidence>
<dbReference type="PANTHER" id="PTHR23406:SF34">
    <property type="entry name" value="NAD-DEPENDENT MALIC ENZYME, MITOCHONDRIAL"/>
    <property type="match status" value="1"/>
</dbReference>
<feature type="binding site" evidence="10">
    <location>
        <position position="154"/>
    </location>
    <ligand>
        <name>(S)-malate</name>
        <dbReference type="ChEBI" id="CHEBI:15589"/>
    </ligand>
</feature>
<dbReference type="RefSeq" id="WP_207324428.1">
    <property type="nucleotide sequence ID" value="NZ_CP071504.1"/>
</dbReference>
<evidence type="ECO:0000256" key="4">
    <source>
        <dbReference type="ARBA" id="ARBA00023002"/>
    </source>
</evidence>
<evidence type="ECO:0000256" key="9">
    <source>
        <dbReference type="PIRSR" id="PIRSR000106-1"/>
    </source>
</evidence>
<feature type="domain" description="Malic enzyme N-terminal" evidence="14">
    <location>
        <begin position="78"/>
        <end position="258"/>
    </location>
</feature>
<keyword evidence="16" id="KW-1185">Reference proteome</keyword>
<dbReference type="KEGG" id="scyp:JYB88_13460"/>
<dbReference type="Pfam" id="PF00390">
    <property type="entry name" value="malic"/>
    <property type="match status" value="1"/>
</dbReference>
<evidence type="ECO:0000313" key="16">
    <source>
        <dbReference type="Proteomes" id="UP000663281"/>
    </source>
</evidence>
<reference evidence="15 16" key="1">
    <citation type="submission" date="2021-03" db="EMBL/GenBank/DDBJ databases">
        <title>Novel species identification of genus Shewanella.</title>
        <authorList>
            <person name="Liu G."/>
            <person name="Zhang Q."/>
        </authorList>
    </citation>
    <scope>NUCLEOTIDE SEQUENCE [LARGE SCALE GENOMIC DNA]</scope>
    <source>
        <strain evidence="15 16">FJAT-53726</strain>
    </source>
</reference>
<dbReference type="CDD" id="cd05312">
    <property type="entry name" value="NAD_bind_1_malic_enz"/>
    <property type="match status" value="1"/>
</dbReference>
<evidence type="ECO:0000256" key="7">
    <source>
        <dbReference type="ARBA" id="ARBA00052591"/>
    </source>
</evidence>
<evidence type="ECO:0000256" key="2">
    <source>
        <dbReference type="ARBA" id="ARBA00008785"/>
    </source>
</evidence>
<dbReference type="PANTHER" id="PTHR23406">
    <property type="entry name" value="MALIC ENZYME-RELATED"/>
    <property type="match status" value="1"/>
</dbReference>
<sequence>MDDNKRPLYLPFAGPAILEAPLINKGSAFTEEERMFFNLEGLLPHVIETIEEQASRAYDQFRSFSNDLDKHIYLRNIQDTNETLFYRLVQNHITEMMPIIYTPTVGLACERFSKNYRRNRGLFISYPNKDRIDDILNNSTRHKVKIIVVTDGERILGLGDQGIGGMGIPIGKLSLYTSCGGISPAYTLPITLDVGTDNPHLLEDPMYMGWRHQRIGGEEYAEFIEAFLEAVYRRWPDVLIQFEDFAQKNAMPLLERYKDKYCCFNDDIQGTAAVTVGSLLAASKAAGTQLSQQRIAFLGAGSAGCGIAEAIVAQMVSEGISDEQARRQVFMVDRWGLLLDNMPNLLPFQQKLAQKCANLGNWQNFSDNMSLLDVVNNAKPTVLIGVSGAPGLFTEEIIRAMHSHCERPIVFPLSNPTSRVEATPKDILHWTNGQALVATGSPFEPVVIEGETYEIAQCNNSFIFPGIGLGVLASGAKRVSDEMLMASSRALAECSPLAINGSGALLPRLEDIHQVSKHIAFAVAKVAVQQGLALDTTDELLLQSIENNFWYPEYRRYKRTSF</sequence>
<dbReference type="NCBIfam" id="NF010052">
    <property type="entry name" value="PRK13529.1"/>
    <property type="match status" value="1"/>
</dbReference>
<feature type="domain" description="Malic enzyme NAD-binding" evidence="13">
    <location>
        <begin position="268"/>
        <end position="528"/>
    </location>
</feature>
<dbReference type="EMBL" id="CP071504">
    <property type="protein sequence ID" value="QSX29220.1"/>
    <property type="molecule type" value="Genomic_DNA"/>
</dbReference>
<evidence type="ECO:0000259" key="13">
    <source>
        <dbReference type="SMART" id="SM00919"/>
    </source>
</evidence>
<feature type="binding site" evidence="8 11">
    <location>
        <position position="267"/>
    </location>
    <ligand>
        <name>a divalent metal cation</name>
        <dbReference type="ChEBI" id="CHEBI:60240"/>
    </ligand>
</feature>